<evidence type="ECO:0000259" key="3">
    <source>
        <dbReference type="Pfam" id="PF25583"/>
    </source>
</evidence>
<dbReference type="Proteomes" id="UP000009235">
    <property type="component" value="Chromosome"/>
</dbReference>
<name>F6ENZ7_HOYSD</name>
<evidence type="ECO:0000259" key="1">
    <source>
        <dbReference type="Pfam" id="PF13280"/>
    </source>
</evidence>
<evidence type="ECO:0000313" key="5">
    <source>
        <dbReference type="Proteomes" id="UP000009235"/>
    </source>
</evidence>
<dbReference type="HOGENOM" id="CLU_041141_2_0_11"/>
<dbReference type="Pfam" id="PF13280">
    <property type="entry name" value="WYL"/>
    <property type="match status" value="1"/>
</dbReference>
<dbReference type="InterPro" id="IPR028349">
    <property type="entry name" value="PafC-like"/>
</dbReference>
<keyword evidence="5" id="KW-1185">Reference proteome</keyword>
<feature type="domain" description="WCX" evidence="3">
    <location>
        <begin position="240"/>
        <end position="311"/>
    </location>
</feature>
<dbReference type="KEGG" id="asd:AS9A_2014"/>
<dbReference type="InterPro" id="IPR057727">
    <property type="entry name" value="WCX_dom"/>
</dbReference>
<dbReference type="Pfam" id="PF25583">
    <property type="entry name" value="WCX"/>
    <property type="match status" value="1"/>
</dbReference>
<feature type="domain" description="WYL" evidence="1">
    <location>
        <begin position="146"/>
        <end position="212"/>
    </location>
</feature>
<dbReference type="PANTHER" id="PTHR34580:SF1">
    <property type="entry name" value="PROTEIN PAFC"/>
    <property type="match status" value="1"/>
</dbReference>
<dbReference type="PIRSF" id="PIRSF016838">
    <property type="entry name" value="PafC"/>
    <property type="match status" value="1"/>
</dbReference>
<gene>
    <name evidence="4" type="ordered locus">AS9A_2014</name>
</gene>
<dbReference type="EMBL" id="CP002786">
    <property type="protein sequence ID" value="AEF40463.1"/>
    <property type="molecule type" value="Genomic_DNA"/>
</dbReference>
<dbReference type="AlphaFoldDB" id="F6ENZ7"/>
<organism evidence="4 5">
    <name type="scientific">Hoyosella subflava (strain DSM 45089 / JCM 17490 / NBRC 109087 / DQS3-9A1)</name>
    <name type="common">Amycolicicoccus subflavus</name>
    <dbReference type="NCBI Taxonomy" id="443218"/>
    <lineage>
        <taxon>Bacteria</taxon>
        <taxon>Bacillati</taxon>
        <taxon>Actinomycetota</taxon>
        <taxon>Actinomycetes</taxon>
        <taxon>Mycobacteriales</taxon>
        <taxon>Hoyosellaceae</taxon>
        <taxon>Hoyosella</taxon>
    </lineage>
</organism>
<dbReference type="STRING" id="443218.AS9A_2014"/>
<dbReference type="InterPro" id="IPR051534">
    <property type="entry name" value="CBASS_pafABC_assoc_protein"/>
</dbReference>
<dbReference type="InterPro" id="IPR043839">
    <property type="entry name" value="PafC_HTH"/>
</dbReference>
<dbReference type="InterPro" id="IPR026881">
    <property type="entry name" value="WYL_dom"/>
</dbReference>
<feature type="domain" description="PafC HTH" evidence="2">
    <location>
        <begin position="9"/>
        <end position="121"/>
    </location>
</feature>
<dbReference type="eggNOG" id="COG2378">
    <property type="taxonomic scope" value="Bacteria"/>
</dbReference>
<reference evidence="4 5" key="1">
    <citation type="journal article" date="2011" name="J. Bacteriol.">
        <title>Complete genome sequence of Amycolicicoccus subflavus DQS3-9A1T, an actinomycete isolated from crude oil-polluted soil.</title>
        <authorList>
            <person name="Cai M."/>
            <person name="Chen W.M."/>
            <person name="Nie Y."/>
            <person name="Chi C.Q."/>
            <person name="Wang Y.N."/>
            <person name="Tang Y.Q."/>
            <person name="Li G.Y."/>
            <person name="Wu X.L."/>
        </authorList>
    </citation>
    <scope>NUCLEOTIDE SEQUENCE [LARGE SCALE GENOMIC DNA]</scope>
    <source>
        <strain evidence="5">DSM 45089 / DQS3-9A1</strain>
    </source>
</reference>
<protein>
    <recommendedName>
        <fullName evidence="6">Proteasome accessory factor C</fullName>
    </recommendedName>
</protein>
<evidence type="ECO:0008006" key="6">
    <source>
        <dbReference type="Google" id="ProtNLM"/>
    </source>
</evidence>
<dbReference type="PROSITE" id="PS52050">
    <property type="entry name" value="WYL"/>
    <property type="match status" value="1"/>
</dbReference>
<evidence type="ECO:0000313" key="4">
    <source>
        <dbReference type="EMBL" id="AEF40463.1"/>
    </source>
</evidence>
<proteinExistence type="predicted"/>
<dbReference type="Pfam" id="PF19187">
    <property type="entry name" value="HTH_PafC"/>
    <property type="match status" value="1"/>
</dbReference>
<dbReference type="RefSeq" id="WP_013806812.1">
    <property type="nucleotide sequence ID" value="NC_015564.1"/>
</dbReference>
<accession>F6ENZ7</accession>
<dbReference type="PANTHER" id="PTHR34580">
    <property type="match status" value="1"/>
</dbReference>
<sequence length="325" mass="34794">MTASRVSARLVRLLNLVPYLLANPGISKAELASEFGVNQRDLMRDLNLLWLCGLPGYGPGDLIDLSFEDSTVSVTFSAGMERPLRLTSPEATALLVGLRALLDQPGMVDPAAAQSAIAKIEAAAGVASKERDEAAKPAVGDSDAAAAAREAVLDGRALRLRYYSASRDALTERVVDPIRTLLVDDQSYLQAWCRMAEGVRLFRFDRIDDATVLDEPAVVPEGARGEIGTGLFSDDATLPVATLRIAPEAAWFLDYYPVEHTGEPDSDGWITGSMRFASSDWMARLLVGFGSHVAVVSPPELVERVQQRAEAGLAAYADAGLAAYG</sequence>
<evidence type="ECO:0000259" key="2">
    <source>
        <dbReference type="Pfam" id="PF19187"/>
    </source>
</evidence>
<dbReference type="OrthoDB" id="5174471at2"/>